<sequence length="127" mass="14948">MKTILLLISIVISLPLFAIEYNWSKWEEQCGRERTQLELNQCAYQQFLSSNNQLNAVYEKTINSLTLQKQKKLRTEQRLWLNKRDSSCLTQTNEEAAGGSIWPMLYQLCRAGETDRRIKQLRKLISH</sequence>
<proteinExistence type="predicted"/>
<dbReference type="PANTHER" id="PTHR39176">
    <property type="entry name" value="PERIPLASMIC PROTEIN-RELATED"/>
    <property type="match status" value="1"/>
</dbReference>
<evidence type="ECO:0000313" key="2">
    <source>
        <dbReference type="EMBL" id="USD20784.1"/>
    </source>
</evidence>
<dbReference type="Pfam" id="PF07007">
    <property type="entry name" value="LprI"/>
    <property type="match status" value="1"/>
</dbReference>
<dbReference type="InterPro" id="IPR009739">
    <property type="entry name" value="LprI-like_N"/>
</dbReference>
<dbReference type="EMBL" id="CP092418">
    <property type="protein sequence ID" value="USD20784.1"/>
    <property type="molecule type" value="Genomic_DNA"/>
</dbReference>
<dbReference type="RefSeq" id="WP_252083190.1">
    <property type="nucleotide sequence ID" value="NZ_CP092418.1"/>
</dbReference>
<organism evidence="2 3">
    <name type="scientific">Microbulbifer variabilis</name>
    <dbReference type="NCBI Taxonomy" id="266805"/>
    <lineage>
        <taxon>Bacteria</taxon>
        <taxon>Pseudomonadati</taxon>
        <taxon>Pseudomonadota</taxon>
        <taxon>Gammaproteobacteria</taxon>
        <taxon>Cellvibrionales</taxon>
        <taxon>Microbulbiferaceae</taxon>
        <taxon>Microbulbifer</taxon>
    </lineage>
</organism>
<protein>
    <submittedName>
        <fullName evidence="2">Lysozyme inhibitor LprI family protein</fullName>
    </submittedName>
</protein>
<keyword evidence="3" id="KW-1185">Reference proteome</keyword>
<evidence type="ECO:0000313" key="3">
    <source>
        <dbReference type="Proteomes" id="UP001055658"/>
    </source>
</evidence>
<dbReference type="PANTHER" id="PTHR39176:SF1">
    <property type="entry name" value="PERIPLASMIC PROTEIN"/>
    <property type="match status" value="1"/>
</dbReference>
<reference evidence="2" key="1">
    <citation type="submission" date="2022-02" db="EMBL/GenBank/DDBJ databases">
        <title>Coral-associated bacteria.</title>
        <authorList>
            <person name="Tang K."/>
            <person name="Wang X."/>
        </authorList>
    </citation>
    <scope>NUCLEOTIDE SEQUENCE</scope>
    <source>
        <strain evidence="2">SCSIO 43006</strain>
    </source>
</reference>
<feature type="domain" description="Lysozyme inhibitor LprI-like N-terminal" evidence="1">
    <location>
        <begin position="31"/>
        <end position="121"/>
    </location>
</feature>
<gene>
    <name evidence="2" type="ORF">MJO52_17205</name>
</gene>
<dbReference type="Proteomes" id="UP001055658">
    <property type="component" value="Chromosome"/>
</dbReference>
<accession>A0ABY4VFR1</accession>
<name>A0ABY4VFR1_9GAMM</name>
<dbReference type="Gene3D" id="1.20.1270.180">
    <property type="match status" value="1"/>
</dbReference>
<evidence type="ECO:0000259" key="1">
    <source>
        <dbReference type="Pfam" id="PF07007"/>
    </source>
</evidence>